<reference evidence="12 13" key="1">
    <citation type="journal article" date="2012" name="Science">
        <title>Ecological populations of bacteria act as socially cohesive units of antibiotic production and resistance.</title>
        <authorList>
            <person name="Cordero O.X."/>
            <person name="Wildschutte H."/>
            <person name="Kirkup B."/>
            <person name="Proehl S."/>
            <person name="Ngo L."/>
            <person name="Hussain F."/>
            <person name="Le Roux F."/>
            <person name="Mincer T."/>
            <person name="Polz M.F."/>
        </authorList>
    </citation>
    <scope>NUCLEOTIDE SEQUENCE [LARGE SCALE GENOMIC DNA]</scope>
    <source>
        <strain evidence="12 13">FF-238</strain>
    </source>
</reference>
<evidence type="ECO:0000256" key="9">
    <source>
        <dbReference type="ARBA" id="ARBA00023136"/>
    </source>
</evidence>
<keyword evidence="5" id="KW-1003">Cell membrane</keyword>
<evidence type="ECO:0000256" key="4">
    <source>
        <dbReference type="ARBA" id="ARBA00022448"/>
    </source>
</evidence>
<keyword evidence="8" id="KW-0653">Protein transport</keyword>
<dbReference type="Proteomes" id="UP000094165">
    <property type="component" value="Unassembled WGS sequence"/>
</dbReference>
<dbReference type="GO" id="GO:0015628">
    <property type="term" value="P:protein secretion by the type II secretion system"/>
    <property type="evidence" value="ECO:0007669"/>
    <property type="project" value="InterPro"/>
</dbReference>
<dbReference type="RefSeq" id="WP_029203304.1">
    <property type="nucleotide sequence ID" value="NZ_AJYW02000004.1"/>
</dbReference>
<comment type="subcellular location">
    <subcellularLocation>
        <location evidence="1">Cell inner membrane</location>
    </subcellularLocation>
</comment>
<keyword evidence="4" id="KW-0813">Transport</keyword>
<feature type="transmembrane region" description="Helical" evidence="11">
    <location>
        <begin position="6"/>
        <end position="29"/>
    </location>
</feature>
<dbReference type="Pfam" id="PF01203">
    <property type="entry name" value="T2SSN"/>
    <property type="match status" value="1"/>
</dbReference>
<evidence type="ECO:0000256" key="11">
    <source>
        <dbReference type="SAM" id="Phobius"/>
    </source>
</evidence>
<evidence type="ECO:0000256" key="3">
    <source>
        <dbReference type="ARBA" id="ARBA00021563"/>
    </source>
</evidence>
<evidence type="ECO:0000256" key="2">
    <source>
        <dbReference type="ARBA" id="ARBA00007208"/>
    </source>
</evidence>
<gene>
    <name evidence="12" type="ORF">A130_09965</name>
</gene>
<evidence type="ECO:0000256" key="8">
    <source>
        <dbReference type="ARBA" id="ARBA00022927"/>
    </source>
</evidence>
<comment type="similarity">
    <text evidence="2">Belongs to the GSP N family.</text>
</comment>
<evidence type="ECO:0000313" key="13">
    <source>
        <dbReference type="Proteomes" id="UP000094165"/>
    </source>
</evidence>
<dbReference type="GO" id="GO:0015627">
    <property type="term" value="C:type II protein secretion system complex"/>
    <property type="evidence" value="ECO:0007669"/>
    <property type="project" value="InterPro"/>
</dbReference>
<evidence type="ECO:0000256" key="10">
    <source>
        <dbReference type="ARBA" id="ARBA00030772"/>
    </source>
</evidence>
<dbReference type="EMBL" id="AJYW02000004">
    <property type="protein sequence ID" value="OEE80710.1"/>
    <property type="molecule type" value="Genomic_DNA"/>
</dbReference>
<sequence length="254" mass="27533">MKRGILYSVIFVLVFSVSLLAHLPISFVLQHMPSVRGLKIEGVQGTVWQGRADQVSWQKRNYGAANWDFQLSQLFQAKAEFAVRFGRGSDIGLHGKGMVGYGLSGPYAESVVASMPAEQALALSPMPIPVPVTLNGQLELTIKQMTYASPWCQAGEGSLAWSSSSVESPIGSLDLGPVIADFTCADSKISAKGGQQSSNVSSEFTGELTPNRRYSSQAWFKPGAEFPAAMKAQLKWLGNPDGQGKYQFNYQGRF</sequence>
<evidence type="ECO:0000256" key="1">
    <source>
        <dbReference type="ARBA" id="ARBA00004533"/>
    </source>
</evidence>
<evidence type="ECO:0000256" key="5">
    <source>
        <dbReference type="ARBA" id="ARBA00022475"/>
    </source>
</evidence>
<dbReference type="InterPro" id="IPR022792">
    <property type="entry name" value="T2SS_protein-GspN"/>
</dbReference>
<protein>
    <recommendedName>
        <fullName evidence="3">Type II secretion system protein N</fullName>
    </recommendedName>
    <alternativeName>
        <fullName evidence="10">General secretion pathway protein N</fullName>
    </alternativeName>
</protein>
<evidence type="ECO:0000313" key="12">
    <source>
        <dbReference type="EMBL" id="OEE80710.1"/>
    </source>
</evidence>
<evidence type="ECO:0000256" key="6">
    <source>
        <dbReference type="ARBA" id="ARBA00022519"/>
    </source>
</evidence>
<keyword evidence="7 11" id="KW-0812">Transmembrane</keyword>
<proteinExistence type="inferred from homology"/>
<accession>A0A1E5DB17</accession>
<evidence type="ECO:0000256" key="7">
    <source>
        <dbReference type="ARBA" id="ARBA00022692"/>
    </source>
</evidence>
<keyword evidence="9 11" id="KW-0472">Membrane</keyword>
<dbReference type="GO" id="GO:0005886">
    <property type="term" value="C:plasma membrane"/>
    <property type="evidence" value="ECO:0007669"/>
    <property type="project" value="UniProtKB-SubCell"/>
</dbReference>
<keyword evidence="6" id="KW-0997">Cell inner membrane</keyword>
<organism evidence="12 13">
    <name type="scientific">Vibrio genomosp. F6 str. FF-238</name>
    <dbReference type="NCBI Taxonomy" id="1191298"/>
    <lineage>
        <taxon>Bacteria</taxon>
        <taxon>Pseudomonadati</taxon>
        <taxon>Pseudomonadota</taxon>
        <taxon>Gammaproteobacteria</taxon>
        <taxon>Vibrionales</taxon>
        <taxon>Vibrionaceae</taxon>
        <taxon>Vibrio</taxon>
    </lineage>
</organism>
<keyword evidence="13" id="KW-1185">Reference proteome</keyword>
<name>A0A1E5DB17_9VIBR</name>
<dbReference type="AlphaFoldDB" id="A0A1E5DB17"/>
<keyword evidence="11" id="KW-1133">Transmembrane helix</keyword>
<comment type="caution">
    <text evidence="12">The sequence shown here is derived from an EMBL/GenBank/DDBJ whole genome shotgun (WGS) entry which is preliminary data.</text>
</comment>